<dbReference type="SUPFAM" id="SSF49503">
    <property type="entry name" value="Cupredoxins"/>
    <property type="match status" value="2"/>
</dbReference>
<dbReference type="GO" id="GO:0016020">
    <property type="term" value="C:membrane"/>
    <property type="evidence" value="ECO:0007669"/>
    <property type="project" value="UniProtKB-SubCell"/>
</dbReference>
<dbReference type="NCBIfam" id="TIGR03102">
    <property type="entry name" value="halo_cynanin"/>
    <property type="match status" value="2"/>
</dbReference>
<evidence type="ECO:0000313" key="10">
    <source>
        <dbReference type="Proteomes" id="UP000268233"/>
    </source>
</evidence>
<dbReference type="PROSITE" id="PS51257">
    <property type="entry name" value="PROKAR_LIPOPROTEIN"/>
    <property type="match status" value="1"/>
</dbReference>
<comment type="subcellular location">
    <subcellularLocation>
        <location evidence="1">Membrane</location>
    </subcellularLocation>
</comment>
<keyword evidence="5" id="KW-0186">Copper</keyword>
<name>A0A495R598_9EURY</name>
<proteinExistence type="predicted"/>
<dbReference type="Gene3D" id="2.60.40.420">
    <property type="entry name" value="Cupredoxins - blue copper proteins"/>
    <property type="match status" value="2"/>
</dbReference>
<dbReference type="GO" id="GO:0005507">
    <property type="term" value="F:copper ion binding"/>
    <property type="evidence" value="ECO:0007669"/>
    <property type="project" value="InterPro"/>
</dbReference>
<dbReference type="InterPro" id="IPR008972">
    <property type="entry name" value="Cupredoxin"/>
</dbReference>
<dbReference type="PANTHER" id="PTHR34192">
    <property type="entry name" value="PLASTOCYANIN MAJOR ISOFORM, CHLOROPLASTIC-RELATED"/>
    <property type="match status" value="1"/>
</dbReference>
<keyword evidence="2" id="KW-0813">Transport</keyword>
<dbReference type="Proteomes" id="UP000268233">
    <property type="component" value="Unassembled WGS sequence"/>
</dbReference>
<reference evidence="9 10" key="1">
    <citation type="submission" date="2018-10" db="EMBL/GenBank/DDBJ databases">
        <title>Genomic Encyclopedia of Archaeal and Bacterial Type Strains, Phase II (KMG-II): from individual species to whole genera.</title>
        <authorList>
            <person name="Goeker M."/>
        </authorList>
    </citation>
    <scope>NUCLEOTIDE SEQUENCE [LARGE SCALE GENOMIC DNA]</scope>
    <source>
        <strain evidence="9 10">DSM 11927</strain>
    </source>
</reference>
<feature type="region of interest" description="Disordered" evidence="7">
    <location>
        <begin position="26"/>
        <end position="86"/>
    </location>
</feature>
<dbReference type="InterPro" id="IPR006311">
    <property type="entry name" value="TAT_signal"/>
</dbReference>
<feature type="domain" description="Blue (type 1) copper" evidence="8">
    <location>
        <begin position="94"/>
        <end position="174"/>
    </location>
</feature>
<keyword evidence="3" id="KW-0479">Metal-binding</keyword>
<dbReference type="Pfam" id="PF00127">
    <property type="entry name" value="Copper-bind"/>
    <property type="match status" value="2"/>
</dbReference>
<dbReference type="InterPro" id="IPR019546">
    <property type="entry name" value="TAT_signal_bac_arc"/>
</dbReference>
<evidence type="ECO:0000256" key="2">
    <source>
        <dbReference type="ARBA" id="ARBA00022448"/>
    </source>
</evidence>
<dbReference type="NCBIfam" id="TIGR01409">
    <property type="entry name" value="TAT_signal_seq"/>
    <property type="match status" value="1"/>
</dbReference>
<dbReference type="InterPro" id="IPR000923">
    <property type="entry name" value="BlueCu_1"/>
</dbReference>
<organism evidence="9 10">
    <name type="scientific">Haloarcula quadrata</name>
    <dbReference type="NCBI Taxonomy" id="182779"/>
    <lineage>
        <taxon>Archaea</taxon>
        <taxon>Methanobacteriati</taxon>
        <taxon>Methanobacteriota</taxon>
        <taxon>Stenosarchaea group</taxon>
        <taxon>Halobacteria</taxon>
        <taxon>Halobacteriales</taxon>
        <taxon>Haloarculaceae</taxon>
        <taxon>Haloarcula</taxon>
    </lineage>
</organism>
<evidence type="ECO:0000256" key="4">
    <source>
        <dbReference type="ARBA" id="ARBA00022982"/>
    </source>
</evidence>
<keyword evidence="10" id="KW-1185">Reference proteome</keyword>
<evidence type="ECO:0000256" key="7">
    <source>
        <dbReference type="SAM" id="MobiDB-lite"/>
    </source>
</evidence>
<keyword evidence="6" id="KW-0472">Membrane</keyword>
<comment type="caution">
    <text evidence="9">The sequence shown here is derived from an EMBL/GenBank/DDBJ whole genome shotgun (WGS) entry which is preliminary data.</text>
</comment>
<evidence type="ECO:0000313" key="9">
    <source>
        <dbReference type="EMBL" id="RKS82204.1"/>
    </source>
</evidence>
<dbReference type="EMBL" id="RBWW01000001">
    <property type="protein sequence ID" value="RKS82204.1"/>
    <property type="molecule type" value="Genomic_DNA"/>
</dbReference>
<evidence type="ECO:0000256" key="6">
    <source>
        <dbReference type="ARBA" id="ARBA00023136"/>
    </source>
</evidence>
<dbReference type="PROSITE" id="PS51318">
    <property type="entry name" value="TAT"/>
    <property type="match status" value="1"/>
</dbReference>
<keyword evidence="4" id="KW-0249">Electron transport</keyword>
<sequence>MQRPSTRRQFLTGTGVAALAITAGCVSSGSSSEPAAETGTGTETATETATPTATPESTPESLDDWLDDANGYDGEPRRFGPESRPTVWVGQEMDGGLAFDPPVIEIPPMTTVRWDWTGHGGQQNVVALDDTFDSGRTNAQAGTMYHYFFEETGEYRYVSEPNRDGGMKGAIIVKEPPSSGNDTVDEWLAAASNFDGTIVDRTDTDTATVTAGVEGNGGKFAFGPPALKISTETTVRWEWTGEGGPHNIVSKGDGPLNSELVAEEGNTYEHTFAETGTYLYSCKPHKGLGMRGAVVVE</sequence>
<evidence type="ECO:0000256" key="5">
    <source>
        <dbReference type="ARBA" id="ARBA00023008"/>
    </source>
</evidence>
<dbReference type="InterPro" id="IPR017533">
    <property type="entry name" value="Halocyanin"/>
</dbReference>
<dbReference type="CDD" id="cd04220">
    <property type="entry name" value="Halocyanin"/>
    <property type="match status" value="2"/>
</dbReference>
<accession>A0A495R598</accession>
<evidence type="ECO:0000256" key="3">
    <source>
        <dbReference type="ARBA" id="ARBA00022723"/>
    </source>
</evidence>
<feature type="compositionally biased region" description="Low complexity" evidence="7">
    <location>
        <begin position="32"/>
        <end position="60"/>
    </location>
</feature>
<dbReference type="GO" id="GO:0009055">
    <property type="term" value="F:electron transfer activity"/>
    <property type="evidence" value="ECO:0007669"/>
    <property type="project" value="InterPro"/>
</dbReference>
<evidence type="ECO:0000259" key="8">
    <source>
        <dbReference type="Pfam" id="PF00127"/>
    </source>
</evidence>
<evidence type="ECO:0000256" key="1">
    <source>
        <dbReference type="ARBA" id="ARBA00004370"/>
    </source>
</evidence>
<dbReference type="PANTHER" id="PTHR34192:SF10">
    <property type="entry name" value="PLASTOCYANIN MAJOR ISOFORM, CHLOROPLASTIC-RELATED"/>
    <property type="match status" value="1"/>
</dbReference>
<protein>
    <submittedName>
        <fullName evidence="9">Halocyanin-like protein</fullName>
    </submittedName>
</protein>
<dbReference type="AlphaFoldDB" id="A0A495R598"/>
<gene>
    <name evidence="9" type="ORF">BDK61_1505</name>
</gene>
<feature type="domain" description="Blue (type 1) copper" evidence="8">
    <location>
        <begin position="213"/>
        <end position="297"/>
    </location>
</feature>